<organism evidence="2 3">
    <name type="scientific">Halteria grandinella</name>
    <dbReference type="NCBI Taxonomy" id="5974"/>
    <lineage>
        <taxon>Eukaryota</taxon>
        <taxon>Sar</taxon>
        <taxon>Alveolata</taxon>
        <taxon>Ciliophora</taxon>
        <taxon>Intramacronucleata</taxon>
        <taxon>Spirotrichea</taxon>
        <taxon>Stichotrichia</taxon>
        <taxon>Sporadotrichida</taxon>
        <taxon>Halteriidae</taxon>
        <taxon>Halteria</taxon>
    </lineage>
</organism>
<name>A0A8J8NAH8_HALGN</name>
<dbReference type="AlphaFoldDB" id="A0A8J8NAH8"/>
<comment type="caution">
    <text evidence="2">The sequence shown here is derived from an EMBL/GenBank/DDBJ whole genome shotgun (WGS) entry which is preliminary data.</text>
</comment>
<keyword evidence="3" id="KW-1185">Reference proteome</keyword>
<sequence>MYTVATIAKLNMVTPTSIDQTVDRAANIINPTITLGDAAIIRDPCDPTIDSAPTTSKTTNARPPNIAPSQGLPGQRAAKA</sequence>
<dbReference type="Proteomes" id="UP000785679">
    <property type="component" value="Unassembled WGS sequence"/>
</dbReference>
<accession>A0A8J8NAH8</accession>
<protein>
    <submittedName>
        <fullName evidence="2">Uncharacterized protein</fullName>
    </submittedName>
</protein>
<feature type="region of interest" description="Disordered" evidence="1">
    <location>
        <begin position="45"/>
        <end position="80"/>
    </location>
</feature>
<gene>
    <name evidence="2" type="ORF">FGO68_gene1352</name>
</gene>
<evidence type="ECO:0000313" key="3">
    <source>
        <dbReference type="Proteomes" id="UP000785679"/>
    </source>
</evidence>
<feature type="compositionally biased region" description="Polar residues" evidence="1">
    <location>
        <begin position="51"/>
        <end position="62"/>
    </location>
</feature>
<proteinExistence type="predicted"/>
<reference evidence="2" key="1">
    <citation type="submission" date="2019-06" db="EMBL/GenBank/DDBJ databases">
        <authorList>
            <person name="Zheng W."/>
        </authorList>
    </citation>
    <scope>NUCLEOTIDE SEQUENCE</scope>
    <source>
        <strain evidence="2">QDHG01</strain>
    </source>
</reference>
<evidence type="ECO:0000256" key="1">
    <source>
        <dbReference type="SAM" id="MobiDB-lite"/>
    </source>
</evidence>
<dbReference type="EMBL" id="RRYP01029899">
    <property type="protein sequence ID" value="TNV71363.1"/>
    <property type="molecule type" value="Genomic_DNA"/>
</dbReference>
<evidence type="ECO:0000313" key="2">
    <source>
        <dbReference type="EMBL" id="TNV71363.1"/>
    </source>
</evidence>